<dbReference type="Proteomes" id="UP000037460">
    <property type="component" value="Unassembled WGS sequence"/>
</dbReference>
<evidence type="ECO:0000256" key="1">
    <source>
        <dbReference type="SAM" id="MobiDB-lite"/>
    </source>
</evidence>
<dbReference type="EMBL" id="JWZX01002452">
    <property type="protein sequence ID" value="KOO29171.1"/>
    <property type="molecule type" value="Genomic_DNA"/>
</dbReference>
<accession>A0A0M0JRE5</accession>
<evidence type="ECO:0000259" key="2">
    <source>
        <dbReference type="PROSITE" id="PS50013"/>
    </source>
</evidence>
<protein>
    <recommendedName>
        <fullName evidence="2">Chromo domain-containing protein</fullName>
    </recommendedName>
</protein>
<dbReference type="AlphaFoldDB" id="A0A0M0JRE5"/>
<sequence length="227" mass="24188">MVASMGLDELTKKLAEASIVTTGSRSELEERMLAHLLGEDVNYVSGAGSRGGDRAGALAAAAEDEGPGEILSPRSLAVMRSLTRSSPPVHEDSEMLAASAPAPATAPAQAIFKLRVIKDMRVVDGKREWLVAWDGEDEHGEGLPDSWEPTANVSEVARTEYFETTKALAHAPAPQSRAEPDILAASEAAFSRARTQPHAAAPEHDEYGEDGNQEANLDSFLQATQEQ</sequence>
<dbReference type="SUPFAM" id="SSF54160">
    <property type="entry name" value="Chromo domain-like"/>
    <property type="match status" value="1"/>
</dbReference>
<reference evidence="4" key="1">
    <citation type="journal article" date="2015" name="PLoS Genet.">
        <title>Genome Sequence and Transcriptome Analyses of Chrysochromulina tobin: Metabolic Tools for Enhanced Algal Fitness in the Prominent Order Prymnesiales (Haptophyceae).</title>
        <authorList>
            <person name="Hovde B.T."/>
            <person name="Deodato C.R."/>
            <person name="Hunsperger H.M."/>
            <person name="Ryken S.A."/>
            <person name="Yost W."/>
            <person name="Jha R.K."/>
            <person name="Patterson J."/>
            <person name="Monnat R.J. Jr."/>
            <person name="Barlow S.B."/>
            <person name="Starkenburg S.R."/>
            <person name="Cattolico R.A."/>
        </authorList>
    </citation>
    <scope>NUCLEOTIDE SEQUENCE</scope>
    <source>
        <strain evidence="4">CCMP291</strain>
    </source>
</reference>
<dbReference type="PROSITE" id="PS50013">
    <property type="entry name" value="CHROMO_2"/>
    <property type="match status" value="1"/>
</dbReference>
<proteinExistence type="predicted"/>
<feature type="domain" description="Chromo" evidence="2">
    <location>
        <begin position="111"/>
        <end position="174"/>
    </location>
</feature>
<keyword evidence="4" id="KW-1185">Reference proteome</keyword>
<evidence type="ECO:0000313" key="4">
    <source>
        <dbReference type="Proteomes" id="UP000037460"/>
    </source>
</evidence>
<evidence type="ECO:0000313" key="3">
    <source>
        <dbReference type="EMBL" id="KOO29171.1"/>
    </source>
</evidence>
<dbReference type="InterPro" id="IPR000953">
    <property type="entry name" value="Chromo/chromo_shadow_dom"/>
</dbReference>
<dbReference type="CDD" id="cd00024">
    <property type="entry name" value="CD_CSD"/>
    <property type="match status" value="1"/>
</dbReference>
<comment type="caution">
    <text evidence="3">The sequence shown here is derived from an EMBL/GenBank/DDBJ whole genome shotgun (WGS) entry which is preliminary data.</text>
</comment>
<dbReference type="OrthoDB" id="433924at2759"/>
<name>A0A0M0JRE5_9EUKA</name>
<organism evidence="3 4">
    <name type="scientific">Chrysochromulina tobinii</name>
    <dbReference type="NCBI Taxonomy" id="1460289"/>
    <lineage>
        <taxon>Eukaryota</taxon>
        <taxon>Haptista</taxon>
        <taxon>Haptophyta</taxon>
        <taxon>Prymnesiophyceae</taxon>
        <taxon>Prymnesiales</taxon>
        <taxon>Chrysochromulinaceae</taxon>
        <taxon>Chrysochromulina</taxon>
    </lineage>
</organism>
<dbReference type="InterPro" id="IPR016197">
    <property type="entry name" value="Chromo-like_dom_sf"/>
</dbReference>
<gene>
    <name evidence="3" type="ORF">Ctob_007968</name>
</gene>
<feature type="compositionally biased region" description="Polar residues" evidence="1">
    <location>
        <begin position="213"/>
        <end position="227"/>
    </location>
</feature>
<feature type="region of interest" description="Disordered" evidence="1">
    <location>
        <begin position="81"/>
        <end position="102"/>
    </location>
</feature>
<dbReference type="Gene3D" id="2.40.50.40">
    <property type="match status" value="1"/>
</dbReference>
<feature type="region of interest" description="Disordered" evidence="1">
    <location>
        <begin position="168"/>
        <end position="227"/>
    </location>
</feature>